<evidence type="ECO:0000313" key="19">
    <source>
        <dbReference type="Proteomes" id="UP000504603"/>
    </source>
</evidence>
<keyword evidence="11 13" id="KW-1071">Ligand-gated ion channel</keyword>
<proteinExistence type="inferred from homology"/>
<feature type="transmembrane region" description="Helical" evidence="16">
    <location>
        <begin position="650"/>
        <end position="674"/>
    </location>
</feature>
<dbReference type="FunFam" id="3.40.50.2300:FF:000081">
    <property type="entry name" value="Glutamate receptor"/>
    <property type="match status" value="1"/>
</dbReference>
<dbReference type="CDD" id="cd19990">
    <property type="entry name" value="PBP1_GABAb_receptor_plant"/>
    <property type="match status" value="1"/>
</dbReference>
<evidence type="ECO:0000256" key="16">
    <source>
        <dbReference type="SAM" id="Phobius"/>
    </source>
</evidence>
<evidence type="ECO:0000256" key="3">
    <source>
        <dbReference type="ARBA" id="ARBA00022448"/>
    </source>
</evidence>
<evidence type="ECO:0000256" key="13">
    <source>
        <dbReference type="PIRNR" id="PIRNR037090"/>
    </source>
</evidence>
<dbReference type="PRINTS" id="PR01176">
    <property type="entry name" value="GABABRECEPTR"/>
</dbReference>
<organism evidence="19 20">
    <name type="scientific">Momordica charantia</name>
    <name type="common">Bitter gourd</name>
    <name type="synonym">Balsam pear</name>
    <dbReference type="NCBI Taxonomy" id="3673"/>
    <lineage>
        <taxon>Eukaryota</taxon>
        <taxon>Viridiplantae</taxon>
        <taxon>Streptophyta</taxon>
        <taxon>Embryophyta</taxon>
        <taxon>Tracheophyta</taxon>
        <taxon>Spermatophyta</taxon>
        <taxon>Magnoliopsida</taxon>
        <taxon>eudicotyledons</taxon>
        <taxon>Gunneridae</taxon>
        <taxon>Pentapetalae</taxon>
        <taxon>rosids</taxon>
        <taxon>fabids</taxon>
        <taxon>Cucurbitales</taxon>
        <taxon>Cucurbitaceae</taxon>
        <taxon>Momordiceae</taxon>
        <taxon>Momordica</taxon>
    </lineage>
</organism>
<dbReference type="Gene3D" id="1.10.287.70">
    <property type="match status" value="1"/>
</dbReference>
<evidence type="ECO:0000256" key="1">
    <source>
        <dbReference type="ARBA" id="ARBA00004141"/>
    </source>
</evidence>
<keyword evidence="4 16" id="KW-0812">Transmembrane</keyword>
<keyword evidence="8 13" id="KW-0472">Membrane</keyword>
<keyword evidence="3 13" id="KW-0813">Transport</keyword>
<keyword evidence="10" id="KW-0325">Glycoprotein</keyword>
<dbReference type="InterPro" id="IPR017103">
    <property type="entry name" value="Iontropic_Glu_rcpt_pln"/>
</dbReference>
<evidence type="ECO:0000256" key="14">
    <source>
        <dbReference type="PIRSR" id="PIRSR037090-50"/>
    </source>
</evidence>
<dbReference type="InterPro" id="IPR001320">
    <property type="entry name" value="Iontro_rcpt_C"/>
</dbReference>
<protein>
    <recommendedName>
        <fullName evidence="13">Glutamate receptor</fullName>
    </recommendedName>
</protein>
<reference evidence="20" key="1">
    <citation type="submission" date="2025-08" db="UniProtKB">
        <authorList>
            <consortium name="RefSeq"/>
        </authorList>
    </citation>
    <scope>IDENTIFICATION</scope>
    <source>
        <strain evidence="20">OHB3-1</strain>
    </source>
</reference>
<keyword evidence="5 17" id="KW-0732">Signal</keyword>
<evidence type="ECO:0000256" key="9">
    <source>
        <dbReference type="ARBA" id="ARBA00023170"/>
    </source>
</evidence>
<keyword evidence="12 13" id="KW-0407">Ion channel</keyword>
<keyword evidence="7 13" id="KW-0406">Ion transport</keyword>
<feature type="chain" id="PRO_5026680987" description="Glutamate receptor" evidence="17">
    <location>
        <begin position="23"/>
        <end position="915"/>
    </location>
</feature>
<evidence type="ECO:0000313" key="20">
    <source>
        <dbReference type="RefSeq" id="XP_022136591.1"/>
    </source>
</evidence>
<dbReference type="AlphaFoldDB" id="A0A6J1C3X4"/>
<feature type="compositionally biased region" description="Basic and acidic residues" evidence="15">
    <location>
        <begin position="899"/>
        <end position="915"/>
    </location>
</feature>
<dbReference type="InterPro" id="IPR001828">
    <property type="entry name" value="ANF_lig-bd_rcpt"/>
</dbReference>
<feature type="signal peptide" evidence="17">
    <location>
        <begin position="1"/>
        <end position="22"/>
    </location>
</feature>
<gene>
    <name evidence="20" type="primary">LOC111008258</name>
</gene>
<dbReference type="Gene3D" id="3.40.190.10">
    <property type="entry name" value="Periplasmic binding protein-like II"/>
    <property type="match status" value="3"/>
</dbReference>
<dbReference type="PANTHER" id="PTHR18966">
    <property type="entry name" value="IONOTROPIC GLUTAMATE RECEPTOR"/>
    <property type="match status" value="1"/>
</dbReference>
<keyword evidence="9 13" id="KW-0675">Receptor</keyword>
<feature type="disulfide bond" evidence="14">
    <location>
        <begin position="759"/>
        <end position="813"/>
    </location>
</feature>
<evidence type="ECO:0000256" key="10">
    <source>
        <dbReference type="ARBA" id="ARBA00023180"/>
    </source>
</evidence>
<dbReference type="GO" id="GO:0015276">
    <property type="term" value="F:ligand-gated monoatomic ion channel activity"/>
    <property type="evidence" value="ECO:0007669"/>
    <property type="project" value="InterPro"/>
</dbReference>
<dbReference type="InterPro" id="IPR015683">
    <property type="entry name" value="Ionotropic_Glu_rcpt"/>
</dbReference>
<dbReference type="Gene3D" id="3.40.50.2300">
    <property type="match status" value="2"/>
</dbReference>
<evidence type="ECO:0000256" key="6">
    <source>
        <dbReference type="ARBA" id="ARBA00022989"/>
    </source>
</evidence>
<evidence type="ECO:0000256" key="12">
    <source>
        <dbReference type="ARBA" id="ARBA00023303"/>
    </source>
</evidence>
<feature type="transmembrane region" description="Helical" evidence="16">
    <location>
        <begin position="589"/>
        <end position="608"/>
    </location>
</feature>
<dbReference type="CDD" id="cd13686">
    <property type="entry name" value="GluR_Plant"/>
    <property type="match status" value="1"/>
</dbReference>
<feature type="domain" description="Ionotropic glutamate receptor C-terminal" evidence="18">
    <location>
        <begin position="469"/>
        <end position="810"/>
    </location>
</feature>
<evidence type="ECO:0000256" key="2">
    <source>
        <dbReference type="ARBA" id="ARBA00008685"/>
    </source>
</evidence>
<dbReference type="GO" id="GO:1901701">
    <property type="term" value="P:cellular response to oxygen-containing compound"/>
    <property type="evidence" value="ECO:0007669"/>
    <property type="project" value="UniProtKB-ARBA"/>
</dbReference>
<dbReference type="GeneID" id="111008258"/>
<dbReference type="SUPFAM" id="SSF53822">
    <property type="entry name" value="Periplasmic binding protein-like I"/>
    <property type="match status" value="1"/>
</dbReference>
<evidence type="ECO:0000256" key="11">
    <source>
        <dbReference type="ARBA" id="ARBA00023286"/>
    </source>
</evidence>
<comment type="function">
    <text evidence="13">Glutamate-gated receptor that probably acts as non-selective cation channel.</text>
</comment>
<dbReference type="FunFam" id="1.10.287.70:FF:000037">
    <property type="entry name" value="Glutamate receptor"/>
    <property type="match status" value="1"/>
</dbReference>
<dbReference type="KEGG" id="mcha:111008258"/>
<evidence type="ECO:0000256" key="17">
    <source>
        <dbReference type="SAM" id="SignalP"/>
    </source>
</evidence>
<feature type="region of interest" description="Disordered" evidence="15">
    <location>
        <begin position="880"/>
        <end position="915"/>
    </location>
</feature>
<dbReference type="Proteomes" id="UP000504603">
    <property type="component" value="Unplaced"/>
</dbReference>
<sequence>MSLIWTLLLLSLYCGIFPLGLGKNISSRPSVVNIGAIFSFDSTIGKVAKIAIEEAVKDVNADPTILPGTNLWLQMQNSNCSGFLGMVEVLQLMENDTVAILGPQSSVVAHISSQVATEFQVPLVSFAATDPTLSALQFPFFVRTAQSDLFQMSAVAEIVEYYGWKEVIAIYIDDDYGWNGIATLGDKLAEKRCKITYKLGISPESGVDRAQVMDQLVKVALMESRVMVLHVNPTLGTLVFSVAKYLQMVGNGYVWITTDWLSSLLDSVVPFSLETMEMMQGVLSLRQHTADSDKKRAFLSRWNKLTGGSLGLNSYGLYAYDSVWVVARAIHEFLNQGGVITHSNNSRLHLGESGNLHLEAMTIFDGGNQLLNNILQSDFVGLTGAIKFDHDRSLVHPAYDIINVIGTGSRRVGYWSNYSGLSIDAPETLYSKPPNRSHANQKLYEVIWPGNTIEKPRGWVFPNNGKLLNIGVPLRVSYKEFVTQVKGVDNFQGFCIDVFTAAVNLLPYAVPHRFIAFGDGHQNPNYTELVYRITTGKFDAVVGDIAIVTSRTKLVDFTLPYTASGLVVVAPFKKLNTGAWAFLHPFSPAMWMVTASFFIFIGIVVWILEHRTNDEFRGPPKRQCITILWFSFSTLFFAHKENTISTLGRLVLIIWLFVVLIVNSSYTASLTSILTVQRLYSPITGIETLRVGDEPIGFQVGSFAERYLREELNISKSRLRSLGSPEEYTKALELGPKRGGVAAIVDELLYIESFLSRQCTFRIVGQEFTKSGWGFAFPRDSPLAIDLSTAILQLSENGDLQRIHDKWLVKSSCSTDDLESDRLQLKSFWGLFLICGIVCFIALAIYCYQVIRQLYRSDSKDPNLSSSSGSRSNRLRRIISLLDEKKEPSKRESKRRKVEKSSENDKYDDHLEVNP</sequence>
<dbReference type="GO" id="GO:0007165">
    <property type="term" value="P:signal transduction"/>
    <property type="evidence" value="ECO:0007669"/>
    <property type="project" value="UniProtKB-ARBA"/>
</dbReference>
<feature type="transmembrane region" description="Helical" evidence="16">
    <location>
        <begin position="828"/>
        <end position="851"/>
    </location>
</feature>
<evidence type="ECO:0000256" key="7">
    <source>
        <dbReference type="ARBA" id="ARBA00023065"/>
    </source>
</evidence>
<feature type="compositionally biased region" description="Basic and acidic residues" evidence="15">
    <location>
        <begin position="882"/>
        <end position="891"/>
    </location>
</feature>
<dbReference type="InterPro" id="IPR019594">
    <property type="entry name" value="Glu/Gly-bd"/>
</dbReference>
<dbReference type="GO" id="GO:0016020">
    <property type="term" value="C:membrane"/>
    <property type="evidence" value="ECO:0007669"/>
    <property type="project" value="UniProtKB-SubCell"/>
</dbReference>
<keyword evidence="6 16" id="KW-1133">Transmembrane helix</keyword>
<dbReference type="InterPro" id="IPR028082">
    <property type="entry name" value="Peripla_BP_I"/>
</dbReference>
<dbReference type="Pfam" id="PF10613">
    <property type="entry name" value="Lig_chan-Glu_bd"/>
    <property type="match status" value="1"/>
</dbReference>
<dbReference type="Pfam" id="PF01094">
    <property type="entry name" value="ANF_receptor"/>
    <property type="match status" value="1"/>
</dbReference>
<accession>A0A6J1C3X4</accession>
<keyword evidence="19" id="KW-1185">Reference proteome</keyword>
<dbReference type="OrthoDB" id="5984008at2759"/>
<evidence type="ECO:0000256" key="5">
    <source>
        <dbReference type="ARBA" id="ARBA00022729"/>
    </source>
</evidence>
<dbReference type="PIRSF" id="PIRSF037090">
    <property type="entry name" value="Iontro_Glu-like_rcpt_pln"/>
    <property type="match status" value="1"/>
</dbReference>
<evidence type="ECO:0000256" key="8">
    <source>
        <dbReference type="ARBA" id="ARBA00023136"/>
    </source>
</evidence>
<dbReference type="GO" id="GO:0009611">
    <property type="term" value="P:response to wounding"/>
    <property type="evidence" value="ECO:0007669"/>
    <property type="project" value="UniProtKB-ARBA"/>
</dbReference>
<comment type="similarity">
    <text evidence="2 13">Belongs to the glutamate-gated ion channel (TC 1.A.10.1) family.</text>
</comment>
<dbReference type="FunFam" id="3.40.190.10:FF:000175">
    <property type="entry name" value="Glutamate receptor"/>
    <property type="match status" value="1"/>
</dbReference>
<dbReference type="SMART" id="SM00079">
    <property type="entry name" value="PBPe"/>
    <property type="match status" value="1"/>
</dbReference>
<evidence type="ECO:0000256" key="15">
    <source>
        <dbReference type="SAM" id="MobiDB-lite"/>
    </source>
</evidence>
<dbReference type="InterPro" id="IPR044440">
    <property type="entry name" value="GABAb_receptor_plant_PBP1"/>
</dbReference>
<dbReference type="FunFam" id="3.40.190.10:FF:000054">
    <property type="entry name" value="Glutamate receptor"/>
    <property type="match status" value="1"/>
</dbReference>
<dbReference type="SUPFAM" id="SSF53850">
    <property type="entry name" value="Periplasmic binding protein-like II"/>
    <property type="match status" value="1"/>
</dbReference>
<keyword evidence="14" id="KW-1015">Disulfide bond</keyword>
<dbReference type="Pfam" id="PF00060">
    <property type="entry name" value="Lig_chan"/>
    <property type="match status" value="1"/>
</dbReference>
<evidence type="ECO:0000259" key="18">
    <source>
        <dbReference type="SMART" id="SM00079"/>
    </source>
</evidence>
<comment type="subcellular location">
    <subcellularLocation>
        <location evidence="1">Membrane</location>
        <topology evidence="1">Multi-pass membrane protein</topology>
    </subcellularLocation>
</comment>
<dbReference type="RefSeq" id="XP_022136591.1">
    <property type="nucleotide sequence ID" value="XM_022280899.1"/>
</dbReference>
<evidence type="ECO:0000256" key="4">
    <source>
        <dbReference type="ARBA" id="ARBA00022692"/>
    </source>
</evidence>
<name>A0A6J1C3X4_MOMCH</name>